<accession>A0A8E6B478</accession>
<name>A0A8E6B478_9BACT</name>
<dbReference type="RefSeq" id="WP_213494698.1">
    <property type="nucleotide sequence ID" value="NZ_CP074694.1"/>
</dbReference>
<gene>
    <name evidence="3" type="ORF">KIH39_18435</name>
</gene>
<evidence type="ECO:0000313" key="4">
    <source>
        <dbReference type="Proteomes" id="UP000676194"/>
    </source>
</evidence>
<dbReference type="GO" id="GO:0005524">
    <property type="term" value="F:ATP binding"/>
    <property type="evidence" value="ECO:0007669"/>
    <property type="project" value="UniProtKB-KW"/>
</dbReference>
<dbReference type="AlphaFoldDB" id="A0A8E6B478"/>
<evidence type="ECO:0000256" key="2">
    <source>
        <dbReference type="ARBA" id="ARBA00022840"/>
    </source>
</evidence>
<dbReference type="EMBL" id="CP074694">
    <property type="protein sequence ID" value="QVL30816.1"/>
    <property type="molecule type" value="Genomic_DNA"/>
</dbReference>
<dbReference type="Gene3D" id="3.40.50.300">
    <property type="entry name" value="P-loop containing nucleotide triphosphate hydrolases"/>
    <property type="match status" value="1"/>
</dbReference>
<dbReference type="PANTHER" id="PTHR43637">
    <property type="entry name" value="UPF0273 PROTEIN TM_0370"/>
    <property type="match status" value="1"/>
</dbReference>
<dbReference type="InterPro" id="IPR027417">
    <property type="entry name" value="P-loop_NTPase"/>
</dbReference>
<evidence type="ECO:0000313" key="3">
    <source>
        <dbReference type="EMBL" id="QVL30816.1"/>
    </source>
</evidence>
<dbReference type="SUPFAM" id="SSF52540">
    <property type="entry name" value="P-loop containing nucleoside triphosphate hydrolases"/>
    <property type="match status" value="1"/>
</dbReference>
<keyword evidence="2" id="KW-0067">ATP-binding</keyword>
<reference evidence="3" key="1">
    <citation type="submission" date="2021-05" db="EMBL/GenBank/DDBJ databases">
        <title>Complete genome sequence of the cellulolytic planctomycete Telmatocola sphagniphila SP2T and characterization of the first cellulase from planctomycetes.</title>
        <authorList>
            <person name="Rakitin A.L."/>
            <person name="Beletsky A.V."/>
            <person name="Naumoff D.G."/>
            <person name="Kulichevskaya I.S."/>
            <person name="Mardanov A.V."/>
            <person name="Ravin N.V."/>
            <person name="Dedysh S.N."/>
        </authorList>
    </citation>
    <scope>NUCLEOTIDE SEQUENCE</scope>
    <source>
        <strain evidence="3">SP2T</strain>
    </source>
</reference>
<dbReference type="Proteomes" id="UP000676194">
    <property type="component" value="Chromosome"/>
</dbReference>
<sequence length="1259" mass="142583">MAINERKSSRLRFGIYELDYLLNKDNRCVFAESVTAMNSQEDLPPEPKEVHSTAPDTKPALGCLEIEAVNSGCMSLCILGPDGTGKSLLALHLANHYLVDAKTIGNCQPLALYFSTDLSQSQAETSWKAFALDNPQLRWEELPSFAKGSDGEKPTLNNIGFRGVKPFLEHDGSHNSLLSSLCVGNLPSDPIELFFLDSQAKPCGDDWLYLSRFISTLPLPSGDSWPHLLLIDAVEGLEPAFGRRDIFGHESAGRTRLAQLIRAAREKCHIVYVVEEPRPGETLDTQYVTDVVIRLTVEKTGNYSHRTIEVEKARGAQHIRGQHDFAIRSGVGSATGEQVNADDPKVPRLKNTHRENIAYMHVMRSLHSMSRQVLELPSGETPDINPRRDKVYGFGIKYLDSLLPRVESSQGDERTNGLIGGTASALIGPLTTHKSRLARAFLAQVLPDGLDDYLESLESGKQPSLKPTIKELGVLISTQRVDRSVLFRTAWQHRFGKPFAAKDTAQAVRHTTKLIEDNLCPFIVRRLEVHRYSSQGIVHVIKESIQSAQQQLLNLSDPSGNLYKVEVKEKHGTTKTREICRNIRFVFDDWHVFQDTFPEAAQDPMLLPHIFHFLSRQGITALFLDTEPGIPLMPDAHSDVTLRALASRHLYTWLVPFYGERRIAITTTPPAASGVPSPIFELRPRRVEQSTQFEDEQLIVDPHFEMYTGLESSDIKRVALKVILYNGAKKKSDEEPIEGEYITTIRQLMSDLFGNEDHSTLETVDSAGYDRMRDYVYLQDGTRLDHTLVMQVDEFWSESIPSLADLTDYMNDETDINEKELSDIEDPSRLRRGQRSRLEVFNVVTKKFKNDYNLYFNKEKKPLRIDKVPFLWDFGFLLANREQWLSIAKSQPNSSEIWSALSVFELNSGEYHKKLGSEKDRYISWYQFFGICELARSRGYIPFDIDLQTSEVLSCLVLEVWCSILLDLRIKLPDQILNGIRHDEATMSTGLVELIDLKDEKGVKCGELALALALQLIFSNLPKMEIEGGSFVCRPANPNAFTARHYYSTAARKNYNSGRLVPLKLPGWFSVRGDWFLGLAKGSRSPRLGLRAMDLLCSTRGNFERLRAGIGLPVREILSDDSVGSVRTALVAPWKSDLTPNMDIGHITLEALYAIAPDSNPSEPNKPQFNFLWRSLLQHYDQTSRRFHRWLGRMYLMHDAWRIHFKALEDSCWKDLGSLQDGISNAIKDIEEQERNKKTEDKFSTQIELLRSMLKQGID</sequence>
<protein>
    <submittedName>
        <fullName evidence="3">Uncharacterized protein</fullName>
    </submittedName>
</protein>
<keyword evidence="4" id="KW-1185">Reference proteome</keyword>
<evidence type="ECO:0000256" key="1">
    <source>
        <dbReference type="ARBA" id="ARBA00022741"/>
    </source>
</evidence>
<organism evidence="3 4">
    <name type="scientific">Telmatocola sphagniphila</name>
    <dbReference type="NCBI Taxonomy" id="1123043"/>
    <lineage>
        <taxon>Bacteria</taxon>
        <taxon>Pseudomonadati</taxon>
        <taxon>Planctomycetota</taxon>
        <taxon>Planctomycetia</taxon>
        <taxon>Gemmatales</taxon>
        <taxon>Gemmataceae</taxon>
    </lineage>
</organism>
<dbReference type="KEGG" id="tsph:KIH39_18435"/>
<proteinExistence type="predicted"/>
<keyword evidence="1" id="KW-0547">Nucleotide-binding</keyword>